<dbReference type="InterPro" id="IPR005135">
    <property type="entry name" value="Endo/exonuclease/phosphatase"/>
</dbReference>
<comment type="similarity">
    <text evidence="1">Belongs to the DNA repair enzymes AP/ExoA family.</text>
</comment>
<evidence type="ECO:0000256" key="4">
    <source>
        <dbReference type="ARBA" id="ARBA00022842"/>
    </source>
</evidence>
<feature type="active site" evidence="5">
    <location>
        <position position="106"/>
    </location>
</feature>
<protein>
    <submittedName>
        <fullName evidence="9">Putative Exodeoxyribonuclease III</fullName>
        <ecNumber evidence="9">3.1.11.2</ecNumber>
    </submittedName>
</protein>
<evidence type="ECO:0000256" key="7">
    <source>
        <dbReference type="PIRSR" id="PIRSR604808-3"/>
    </source>
</evidence>
<feature type="site" description="Interaction with DNA substrate" evidence="7">
    <location>
        <position position="248"/>
    </location>
</feature>
<keyword evidence="6" id="KW-0464">Manganese</keyword>
<dbReference type="GO" id="GO:0006281">
    <property type="term" value="P:DNA repair"/>
    <property type="evidence" value="ECO:0007669"/>
    <property type="project" value="InterPro"/>
</dbReference>
<evidence type="ECO:0000256" key="5">
    <source>
        <dbReference type="PIRSR" id="PIRSR604808-1"/>
    </source>
</evidence>
<dbReference type="EC" id="3.1.11.2" evidence="9"/>
<feature type="active site" description="Proton acceptor" evidence="5">
    <location>
        <position position="248"/>
    </location>
</feature>
<dbReference type="Pfam" id="PF03372">
    <property type="entry name" value="Exo_endo_phos"/>
    <property type="match status" value="1"/>
</dbReference>
<feature type="site" description="Transition state stabilizer" evidence="7">
    <location>
        <position position="149"/>
    </location>
</feature>
<sequence>MRIATWNVNSLNVRQDHVVQWLAQDPCDILCLQETKMVDAKFPTQRFEELGWHLCMRGQKTYNGVAIFSKAPIAEQDLILDLPAANPEQKRFIAATIGDTRVVNVYVPNGAEVESDKYHYKLEWLEKLIAFIQDEMTRHPNLILLGDYNIAPEDRDLYDPAAWQGRILTSKPERDAFERLCALGLTDAFRQLNDHEGHYSWWDYRQGAFRRGMGIRIDHLLISQPLSARLSQCTIDKTPRGWERPSDHAPVIATFS</sequence>
<dbReference type="CDD" id="cd09086">
    <property type="entry name" value="ExoIII-like_AP-endo"/>
    <property type="match status" value="1"/>
</dbReference>
<feature type="binding site" evidence="6">
    <location>
        <position position="248"/>
    </location>
    <ligand>
        <name>Mg(2+)</name>
        <dbReference type="ChEBI" id="CHEBI:18420"/>
        <label>1</label>
    </ligand>
</feature>
<feature type="binding site" evidence="6">
    <location>
        <position position="7"/>
    </location>
    <ligand>
        <name>Mg(2+)</name>
        <dbReference type="ChEBI" id="CHEBI:18420"/>
        <label>1</label>
    </ligand>
</feature>
<evidence type="ECO:0000256" key="3">
    <source>
        <dbReference type="ARBA" id="ARBA00022801"/>
    </source>
</evidence>
<dbReference type="SUPFAM" id="SSF56219">
    <property type="entry name" value="DNase I-like"/>
    <property type="match status" value="1"/>
</dbReference>
<keyword evidence="4 6" id="KW-0460">Magnesium</keyword>
<feature type="binding site" evidence="6">
    <location>
        <position position="147"/>
    </location>
    <ligand>
        <name>Mg(2+)</name>
        <dbReference type="ChEBI" id="CHEBI:18420"/>
        <label>1</label>
    </ligand>
</feature>
<dbReference type="EMBL" id="LO017727">
    <property type="protein sequence ID" value="CRH04489.1"/>
    <property type="molecule type" value="Genomic_DNA"/>
</dbReference>
<evidence type="ECO:0000313" key="9">
    <source>
        <dbReference type="EMBL" id="CRH04489.1"/>
    </source>
</evidence>
<feature type="site" description="Important for catalytic activity" evidence="7">
    <location>
        <position position="218"/>
    </location>
</feature>
<feature type="binding site" evidence="6">
    <location>
        <position position="34"/>
    </location>
    <ligand>
        <name>Mg(2+)</name>
        <dbReference type="ChEBI" id="CHEBI:18420"/>
        <label>1</label>
    </ligand>
</feature>
<dbReference type="GO" id="GO:0046872">
    <property type="term" value="F:metal ion binding"/>
    <property type="evidence" value="ECO:0007669"/>
    <property type="project" value="UniProtKB-KW"/>
</dbReference>
<dbReference type="InterPro" id="IPR037493">
    <property type="entry name" value="ExoIII-like"/>
</dbReference>
<dbReference type="NCBIfam" id="TIGR00195">
    <property type="entry name" value="exoDNase_III"/>
    <property type="match status" value="1"/>
</dbReference>
<comment type="cofactor">
    <cofactor evidence="6">
        <name>Mg(2+)</name>
        <dbReference type="ChEBI" id="CHEBI:18420"/>
    </cofactor>
    <cofactor evidence="6">
        <name>Mn(2+)</name>
        <dbReference type="ChEBI" id="CHEBI:29035"/>
    </cofactor>
    <text evidence="6">Probably binds two magnesium or manganese ions per subunit.</text>
</comment>
<accession>A0A1S7LEL9</accession>
<evidence type="ECO:0000256" key="1">
    <source>
        <dbReference type="ARBA" id="ARBA00007092"/>
    </source>
</evidence>
<gene>
    <name evidence="9" type="ORF">MAGMO_0276</name>
</gene>
<feature type="binding site" evidence="6">
    <location>
        <position position="149"/>
    </location>
    <ligand>
        <name>Mg(2+)</name>
        <dbReference type="ChEBI" id="CHEBI:18420"/>
        <label>1</label>
    </ligand>
</feature>
<feature type="domain" description="Endonuclease/exonuclease/phosphatase" evidence="8">
    <location>
        <begin position="4"/>
        <end position="248"/>
    </location>
</feature>
<dbReference type="GO" id="GO:0008311">
    <property type="term" value="F:double-stranded DNA 3'-5' DNA exonuclease activity"/>
    <property type="evidence" value="ECO:0007669"/>
    <property type="project" value="UniProtKB-EC"/>
</dbReference>
<dbReference type="InterPro" id="IPR036691">
    <property type="entry name" value="Endo/exonu/phosph_ase_sf"/>
</dbReference>
<proteinExistence type="inferred from homology"/>
<feature type="active site" description="Proton donor/acceptor" evidence="5">
    <location>
        <position position="147"/>
    </location>
</feature>
<dbReference type="PANTHER" id="PTHR43250">
    <property type="entry name" value="EXODEOXYRIBONUCLEASE III"/>
    <property type="match status" value="1"/>
</dbReference>
<evidence type="ECO:0000256" key="2">
    <source>
        <dbReference type="ARBA" id="ARBA00022723"/>
    </source>
</evidence>
<dbReference type="PROSITE" id="PS51435">
    <property type="entry name" value="AP_NUCLEASE_F1_4"/>
    <property type="match status" value="1"/>
</dbReference>
<dbReference type="AlphaFoldDB" id="A0A1S7LEL9"/>
<reference evidence="9" key="1">
    <citation type="submission" date="2015-04" db="EMBL/GenBank/DDBJ databases">
        <authorList>
            <person name="Syromyatnikov M.Y."/>
            <person name="Popov V.N."/>
        </authorList>
    </citation>
    <scope>NUCLEOTIDE SEQUENCE</scope>
    <source>
        <strain evidence="9">MO-1</strain>
    </source>
</reference>
<keyword evidence="3 9" id="KW-0378">Hydrolase</keyword>
<keyword evidence="2 6" id="KW-0479">Metal-binding</keyword>
<evidence type="ECO:0000259" key="8">
    <source>
        <dbReference type="Pfam" id="PF03372"/>
    </source>
</evidence>
<name>A0A1S7LEL9_MAGMO</name>
<dbReference type="InterPro" id="IPR004808">
    <property type="entry name" value="AP_endonuc_1"/>
</dbReference>
<dbReference type="PANTHER" id="PTHR43250:SF2">
    <property type="entry name" value="EXODEOXYRIBONUCLEASE III"/>
    <property type="match status" value="1"/>
</dbReference>
<dbReference type="Gene3D" id="3.60.10.10">
    <property type="entry name" value="Endonuclease/exonuclease/phosphatase"/>
    <property type="match status" value="1"/>
</dbReference>
<feature type="binding site" evidence="6">
    <location>
        <position position="247"/>
    </location>
    <ligand>
        <name>Mg(2+)</name>
        <dbReference type="ChEBI" id="CHEBI:18420"/>
        <label>1</label>
    </ligand>
</feature>
<dbReference type="NCBIfam" id="TIGR00633">
    <property type="entry name" value="xth"/>
    <property type="match status" value="1"/>
</dbReference>
<organism evidence="9">
    <name type="scientific">Magnetococcus massalia (strain MO-1)</name>
    <dbReference type="NCBI Taxonomy" id="451514"/>
    <lineage>
        <taxon>Bacteria</taxon>
        <taxon>Pseudomonadati</taxon>
        <taxon>Pseudomonadota</taxon>
        <taxon>Magnetococcia</taxon>
        <taxon>Magnetococcales</taxon>
        <taxon>Magnetococcaceae</taxon>
        <taxon>Magnetococcus</taxon>
    </lineage>
</organism>
<evidence type="ECO:0000256" key="6">
    <source>
        <dbReference type="PIRSR" id="PIRSR604808-2"/>
    </source>
</evidence>